<dbReference type="SUPFAM" id="SSF75011">
    <property type="entry name" value="3-carboxy-cis,cis-mucoante lactonizing enzyme"/>
    <property type="match status" value="1"/>
</dbReference>
<dbReference type="Proteomes" id="UP000003494">
    <property type="component" value="Unassembled WGS sequence"/>
</dbReference>
<dbReference type="PANTHER" id="PTHR30344">
    <property type="entry name" value="6-PHOSPHOGLUCONOLACTONASE-RELATED"/>
    <property type="match status" value="1"/>
</dbReference>
<organism evidence="2 3">
    <name type="scientific">Shuttleworthella satelles DSM 14600</name>
    <dbReference type="NCBI Taxonomy" id="626523"/>
    <lineage>
        <taxon>Bacteria</taxon>
        <taxon>Bacillati</taxon>
        <taxon>Bacillota</taxon>
        <taxon>Clostridia</taxon>
        <taxon>Lachnospirales</taxon>
        <taxon>Lachnospiraceae</taxon>
        <taxon>Shuttleworthella</taxon>
    </lineage>
</organism>
<comment type="caution">
    <text evidence="2">The sequence shown here is derived from an EMBL/GenBank/DDBJ whole genome shotgun (WGS) entry which is preliminary data.</text>
</comment>
<dbReference type="GO" id="GO:0017057">
    <property type="term" value="F:6-phosphogluconolactonase activity"/>
    <property type="evidence" value="ECO:0007669"/>
    <property type="project" value="TreeGrafter"/>
</dbReference>
<protein>
    <recommendedName>
        <fullName evidence="4">6-phosphogluconolactonase</fullName>
    </recommendedName>
</protein>
<dbReference type="InterPro" id="IPR015943">
    <property type="entry name" value="WD40/YVTN_repeat-like_dom_sf"/>
</dbReference>
<dbReference type="GO" id="GO:0005829">
    <property type="term" value="C:cytosol"/>
    <property type="evidence" value="ECO:0007669"/>
    <property type="project" value="TreeGrafter"/>
</dbReference>
<dbReference type="Pfam" id="PF10282">
    <property type="entry name" value="Lactonase"/>
    <property type="match status" value="1"/>
</dbReference>
<evidence type="ECO:0008006" key="4">
    <source>
        <dbReference type="Google" id="ProtNLM"/>
    </source>
</evidence>
<dbReference type="InterPro" id="IPR050282">
    <property type="entry name" value="Cycloisomerase_2"/>
</dbReference>
<sequence>MMTSKKYVAYVGIYTQKDPMGIHVYDLDPDSAVLRERSKVKADNVSDVRISSDGQYLYATVDQGLSAYHIDGNGDLEFINTNWIGGMRGHSLCLDSKRRYAFVGGFHDGRVTMMRINADGSVGDIADGIFHQRLGFSSVEKREDPHVTSVVLTPNEKYLCAVDKGIDQVKIYEVDYERGKLKLENIIRCPMNSAPRTMAFGINGKQAYILTETTNTVMVLDYREDRGAQFDLVQELRLFTKAGNAACADLELSADGKYLYVSVDARNSVACNAIDDKGRLTWIFTTHISGDYPKELALLPGGDYYLVLNHDSDEIRSFHLNHEKNYGLMKNKPIALSTPNCILIHEIR</sequence>
<evidence type="ECO:0000256" key="1">
    <source>
        <dbReference type="ARBA" id="ARBA00005564"/>
    </source>
</evidence>
<dbReference type="eggNOG" id="COG2706">
    <property type="taxonomic scope" value="Bacteria"/>
</dbReference>
<accession>C4GA81</accession>
<dbReference type="RefSeq" id="WP_006905075.1">
    <property type="nucleotide sequence ID" value="NZ_GG665866.1"/>
</dbReference>
<proteinExistence type="inferred from homology"/>
<evidence type="ECO:0000313" key="2">
    <source>
        <dbReference type="EMBL" id="EEP28687.1"/>
    </source>
</evidence>
<dbReference type="EMBL" id="ACIP02000001">
    <property type="protein sequence ID" value="EEP28687.1"/>
    <property type="molecule type" value="Genomic_DNA"/>
</dbReference>
<evidence type="ECO:0000313" key="3">
    <source>
        <dbReference type="Proteomes" id="UP000003494"/>
    </source>
</evidence>
<dbReference type="Gene3D" id="2.130.10.10">
    <property type="entry name" value="YVTN repeat-like/Quinoprotein amine dehydrogenase"/>
    <property type="match status" value="1"/>
</dbReference>
<name>C4GA81_9FIRM</name>
<dbReference type="STRING" id="626523.GCWU000342_00027"/>
<dbReference type="InterPro" id="IPR019405">
    <property type="entry name" value="Lactonase_7-beta_prop"/>
</dbReference>
<reference evidence="2" key="1">
    <citation type="submission" date="2009-04" db="EMBL/GenBank/DDBJ databases">
        <authorList>
            <person name="Weinstock G."/>
            <person name="Sodergren E."/>
            <person name="Clifton S."/>
            <person name="Fulton L."/>
            <person name="Fulton B."/>
            <person name="Courtney L."/>
            <person name="Fronick C."/>
            <person name="Harrison M."/>
            <person name="Strong C."/>
            <person name="Farmer C."/>
            <person name="Delahaunty K."/>
            <person name="Markovic C."/>
            <person name="Hall O."/>
            <person name="Minx P."/>
            <person name="Tomlinson C."/>
            <person name="Mitreva M."/>
            <person name="Nelson J."/>
            <person name="Hou S."/>
            <person name="Wollam A."/>
            <person name="Pepin K.H."/>
            <person name="Johnson M."/>
            <person name="Bhonagiri V."/>
            <person name="Nash W.E."/>
            <person name="Warren W."/>
            <person name="Chinwalla A."/>
            <person name="Mardis E.R."/>
            <person name="Wilson R.K."/>
        </authorList>
    </citation>
    <scope>NUCLEOTIDE SEQUENCE [LARGE SCALE GENOMIC DNA]</scope>
    <source>
        <strain evidence="2">DSM 14600</strain>
    </source>
</reference>
<dbReference type="AlphaFoldDB" id="C4GA81"/>
<comment type="similarity">
    <text evidence="1">Belongs to the cycloisomerase 2 family.</text>
</comment>
<keyword evidence="3" id="KW-1185">Reference proteome</keyword>
<dbReference type="HOGENOM" id="CLU_038716_3_0_9"/>
<gene>
    <name evidence="2" type="ORF">GCWU000342_00027</name>
</gene>
<dbReference type="PANTHER" id="PTHR30344:SF1">
    <property type="entry name" value="6-PHOSPHOGLUCONOLACTONASE"/>
    <property type="match status" value="1"/>
</dbReference>